<dbReference type="Proteomes" id="UP000007652">
    <property type="component" value="Unassembled WGS sequence"/>
</dbReference>
<gene>
    <name evidence="1" type="ORF">CAAU_0787</name>
</gene>
<keyword evidence="2" id="KW-1185">Reference proteome</keyword>
<comment type="caution">
    <text evidence="1">The sequence shown here is derived from an EMBL/GenBank/DDBJ whole genome shotgun (WGS) entry which is preliminary data.</text>
</comment>
<sequence>MRGGIRIGKRIKEDLIYIRKTLDFTEDMINDNKTKSRIKTSKKILDKYLNPEVYYAERIKNKN</sequence>
<reference evidence="1 2" key="1">
    <citation type="journal article" date="2011" name="J. Bacteriol.">
        <title>Draft genome sequence of Caloramator australicus strain RC3T, a thermoanaerobe from the Great Artesian Basin of Australia.</title>
        <authorList>
            <person name="Ogg C.D."/>
            <person name="Patel B.K.C."/>
        </authorList>
    </citation>
    <scope>NUCLEOTIDE SEQUENCE [LARGE SCALE GENOMIC DNA]</scope>
    <source>
        <strain evidence="1 2">RC3</strain>
    </source>
</reference>
<proteinExistence type="predicted"/>
<dbReference type="EMBL" id="CAKP01000036">
    <property type="protein sequence ID" value="CCJ32871.1"/>
    <property type="molecule type" value="Genomic_DNA"/>
</dbReference>
<dbReference type="STRING" id="857293.CAAU_0787"/>
<dbReference type="AlphaFoldDB" id="I7J4Q4"/>
<name>I7J4Q4_9CLOT</name>
<evidence type="ECO:0000313" key="1">
    <source>
        <dbReference type="EMBL" id="CCJ32871.1"/>
    </source>
</evidence>
<protein>
    <submittedName>
        <fullName evidence="1">Uncharacterized protein</fullName>
    </submittedName>
</protein>
<accession>I7J4Q4</accession>
<organism evidence="1 2">
    <name type="scientific">Caloramator australicus RC3</name>
    <dbReference type="NCBI Taxonomy" id="857293"/>
    <lineage>
        <taxon>Bacteria</taxon>
        <taxon>Bacillati</taxon>
        <taxon>Bacillota</taxon>
        <taxon>Clostridia</taxon>
        <taxon>Eubacteriales</taxon>
        <taxon>Clostridiaceae</taxon>
        <taxon>Caloramator</taxon>
    </lineage>
</organism>
<dbReference type="RefSeq" id="WP_008908147.1">
    <property type="nucleotide sequence ID" value="NZ_CAKP01000036.1"/>
</dbReference>
<evidence type="ECO:0000313" key="2">
    <source>
        <dbReference type="Proteomes" id="UP000007652"/>
    </source>
</evidence>